<dbReference type="FunFam" id="1.10.10.10:FF:000163">
    <property type="entry name" value="MarR family transcriptional regulator"/>
    <property type="match status" value="1"/>
</dbReference>
<keyword evidence="4" id="KW-0238">DNA-binding</keyword>
<accession>A0A7X2NFG5</accession>
<dbReference type="EMBL" id="VUMO01000002">
    <property type="protein sequence ID" value="MSS19138.1"/>
    <property type="molecule type" value="Genomic_DNA"/>
</dbReference>
<proteinExistence type="predicted"/>
<dbReference type="GO" id="GO:0005737">
    <property type="term" value="C:cytoplasm"/>
    <property type="evidence" value="ECO:0007669"/>
    <property type="project" value="UniProtKB-SubCell"/>
</dbReference>
<evidence type="ECO:0000313" key="8">
    <source>
        <dbReference type="Proteomes" id="UP000461754"/>
    </source>
</evidence>
<evidence type="ECO:0000256" key="4">
    <source>
        <dbReference type="ARBA" id="ARBA00023125"/>
    </source>
</evidence>
<evidence type="ECO:0000256" key="1">
    <source>
        <dbReference type="ARBA" id="ARBA00004496"/>
    </source>
</evidence>
<comment type="subcellular location">
    <subcellularLocation>
        <location evidence="1">Cytoplasm</location>
    </subcellularLocation>
</comment>
<dbReference type="PROSITE" id="PS50995">
    <property type="entry name" value="HTH_MARR_2"/>
    <property type="match status" value="1"/>
</dbReference>
<gene>
    <name evidence="7" type="ORF">FYJ52_01755</name>
</gene>
<dbReference type="InterPro" id="IPR036390">
    <property type="entry name" value="WH_DNA-bd_sf"/>
</dbReference>
<sequence>MQKHSPAERQKQAPNQLCLEDQLCFPLYVCAKEVVRQYRKPLKPLGLTYTQYVVMMALWEYGGMTVGQLGKRVFLDSGTLTPLLKRLEKQGLVRRTRPEANERTLFISLTEAGEQLKAQARQIPEAVQNCVQLSEDEVRVLKSLLDKAVIEMQGEKTESTIRPAQ</sequence>
<keyword evidence="3" id="KW-0805">Transcription regulation</keyword>
<dbReference type="GO" id="GO:0003677">
    <property type="term" value="F:DNA binding"/>
    <property type="evidence" value="ECO:0007669"/>
    <property type="project" value="UniProtKB-KW"/>
</dbReference>
<reference evidence="7 8" key="1">
    <citation type="submission" date="2019-08" db="EMBL/GenBank/DDBJ databases">
        <title>In-depth cultivation of the pig gut microbiome towards novel bacterial diversity and tailored functional studies.</title>
        <authorList>
            <person name="Wylensek D."/>
            <person name="Hitch T.C.A."/>
            <person name="Clavel T."/>
        </authorList>
    </citation>
    <scope>NUCLEOTIDE SEQUENCE [LARGE SCALE GENOMIC DNA]</scope>
    <source>
        <strain evidence="7 8">RF-744-FAT-4</strain>
    </source>
</reference>
<dbReference type="InterPro" id="IPR039422">
    <property type="entry name" value="MarR/SlyA-like"/>
</dbReference>
<keyword evidence="5" id="KW-0804">Transcription</keyword>
<dbReference type="InterPro" id="IPR000835">
    <property type="entry name" value="HTH_MarR-typ"/>
</dbReference>
<dbReference type="Pfam" id="PF22381">
    <property type="entry name" value="Staph_reg_Sar_Rot"/>
    <property type="match status" value="1"/>
</dbReference>
<evidence type="ECO:0000256" key="5">
    <source>
        <dbReference type="ARBA" id="ARBA00023163"/>
    </source>
</evidence>
<name>A0A7X2NFG5_9FIRM</name>
<feature type="domain" description="HTH marR-type" evidence="6">
    <location>
        <begin position="20"/>
        <end position="150"/>
    </location>
</feature>
<evidence type="ECO:0000256" key="3">
    <source>
        <dbReference type="ARBA" id="ARBA00023015"/>
    </source>
</evidence>
<comment type="caution">
    <text evidence="7">The sequence shown here is derived from an EMBL/GenBank/DDBJ whole genome shotgun (WGS) entry which is preliminary data.</text>
</comment>
<dbReference type="Proteomes" id="UP000461754">
    <property type="component" value="Unassembled WGS sequence"/>
</dbReference>
<dbReference type="PANTHER" id="PTHR33164">
    <property type="entry name" value="TRANSCRIPTIONAL REGULATOR, MARR FAMILY"/>
    <property type="match status" value="1"/>
</dbReference>
<dbReference type="GO" id="GO:0006950">
    <property type="term" value="P:response to stress"/>
    <property type="evidence" value="ECO:0007669"/>
    <property type="project" value="TreeGrafter"/>
</dbReference>
<dbReference type="GO" id="GO:0003700">
    <property type="term" value="F:DNA-binding transcription factor activity"/>
    <property type="evidence" value="ECO:0007669"/>
    <property type="project" value="InterPro"/>
</dbReference>
<evidence type="ECO:0000259" key="6">
    <source>
        <dbReference type="PROSITE" id="PS50995"/>
    </source>
</evidence>
<protein>
    <submittedName>
        <fullName evidence="7">MarR family transcriptional regulator</fullName>
    </submittedName>
</protein>
<dbReference type="SMART" id="SM00347">
    <property type="entry name" value="HTH_MARR"/>
    <property type="match status" value="1"/>
</dbReference>
<dbReference type="InterPro" id="IPR055166">
    <property type="entry name" value="Transc_reg_Sar_Rot_HTH"/>
</dbReference>
<dbReference type="AlphaFoldDB" id="A0A7X2NFG5"/>
<keyword evidence="8" id="KW-1185">Reference proteome</keyword>
<dbReference type="PANTHER" id="PTHR33164:SF5">
    <property type="entry name" value="ORGANIC HYDROPEROXIDE RESISTANCE TRANSCRIPTIONAL REGULATOR"/>
    <property type="match status" value="1"/>
</dbReference>
<dbReference type="PRINTS" id="PR00598">
    <property type="entry name" value="HTHMARR"/>
</dbReference>
<keyword evidence="2" id="KW-0963">Cytoplasm</keyword>
<dbReference type="InterPro" id="IPR036388">
    <property type="entry name" value="WH-like_DNA-bd_sf"/>
</dbReference>
<dbReference type="Gene3D" id="1.10.10.10">
    <property type="entry name" value="Winged helix-like DNA-binding domain superfamily/Winged helix DNA-binding domain"/>
    <property type="match status" value="1"/>
</dbReference>
<evidence type="ECO:0000256" key="2">
    <source>
        <dbReference type="ARBA" id="ARBA00022490"/>
    </source>
</evidence>
<dbReference type="RefSeq" id="WP_154575549.1">
    <property type="nucleotide sequence ID" value="NZ_VUMO01000002.1"/>
</dbReference>
<dbReference type="SUPFAM" id="SSF46785">
    <property type="entry name" value="Winged helix' DNA-binding domain"/>
    <property type="match status" value="1"/>
</dbReference>
<organism evidence="7 8">
    <name type="scientific">Pseudoramibacter porci</name>
    <dbReference type="NCBI Taxonomy" id="2606631"/>
    <lineage>
        <taxon>Bacteria</taxon>
        <taxon>Bacillati</taxon>
        <taxon>Bacillota</taxon>
        <taxon>Clostridia</taxon>
        <taxon>Eubacteriales</taxon>
        <taxon>Eubacteriaceae</taxon>
        <taxon>Pseudoramibacter</taxon>
    </lineage>
</organism>
<evidence type="ECO:0000313" key="7">
    <source>
        <dbReference type="EMBL" id="MSS19138.1"/>
    </source>
</evidence>